<reference evidence="2 3" key="1">
    <citation type="submission" date="2016-10" db="EMBL/GenBank/DDBJ databases">
        <authorList>
            <person name="de Groot N.N."/>
        </authorList>
    </citation>
    <scope>NUCLEOTIDE SEQUENCE [LARGE SCALE GENOMIC DNA]</scope>
    <source>
        <strain evidence="2 3">DSM 45317</strain>
    </source>
</reference>
<gene>
    <name evidence="2" type="ORF">SAMN04488085_10579</name>
</gene>
<evidence type="ECO:0000313" key="2">
    <source>
        <dbReference type="EMBL" id="SFK97664.1"/>
    </source>
</evidence>
<dbReference type="AlphaFoldDB" id="A0A1I4DVM9"/>
<feature type="compositionally biased region" description="Low complexity" evidence="1">
    <location>
        <begin position="8"/>
        <end position="21"/>
    </location>
</feature>
<accession>A0A1I4DVM9</accession>
<organism evidence="2 3">
    <name type="scientific">Geodermatophilus ruber</name>
    <dbReference type="NCBI Taxonomy" id="504800"/>
    <lineage>
        <taxon>Bacteria</taxon>
        <taxon>Bacillati</taxon>
        <taxon>Actinomycetota</taxon>
        <taxon>Actinomycetes</taxon>
        <taxon>Geodermatophilales</taxon>
        <taxon>Geodermatophilaceae</taxon>
        <taxon>Geodermatophilus</taxon>
    </lineage>
</organism>
<sequence>MAVPAPPDGAAGAPGTVVAVTSPDPHTEGRRAATELLRLIADGGSAKVDELLAGIPTIRELVFVGAGLSSIARTEGRQLPPAQRAQASTRQLNLGRLRDSHRSDPEGLRRWLRQAAEEILLIRSQLAVAERFAD</sequence>
<name>A0A1I4DVM9_9ACTN</name>
<dbReference type="Proteomes" id="UP000199152">
    <property type="component" value="Unassembled WGS sequence"/>
</dbReference>
<keyword evidence="3" id="KW-1185">Reference proteome</keyword>
<evidence type="ECO:0000313" key="3">
    <source>
        <dbReference type="Proteomes" id="UP000199152"/>
    </source>
</evidence>
<dbReference type="InParanoid" id="A0A1I4DVM9"/>
<proteinExistence type="predicted"/>
<protein>
    <submittedName>
        <fullName evidence="2">Uncharacterized protein</fullName>
    </submittedName>
</protein>
<dbReference type="STRING" id="504800.SAMN04488085_10579"/>
<feature type="region of interest" description="Disordered" evidence="1">
    <location>
        <begin position="1"/>
        <end position="28"/>
    </location>
</feature>
<dbReference type="EMBL" id="FOSW01000005">
    <property type="protein sequence ID" value="SFK97664.1"/>
    <property type="molecule type" value="Genomic_DNA"/>
</dbReference>
<evidence type="ECO:0000256" key="1">
    <source>
        <dbReference type="SAM" id="MobiDB-lite"/>
    </source>
</evidence>